<dbReference type="PANTHER" id="PTHR45277">
    <property type="entry name" value="EXPRESSED PROTEIN"/>
    <property type="match status" value="1"/>
</dbReference>
<feature type="compositionally biased region" description="Low complexity" evidence="1">
    <location>
        <begin position="27"/>
        <end position="38"/>
    </location>
</feature>
<protein>
    <submittedName>
        <fullName evidence="2">Uncharacterized protein</fullName>
    </submittedName>
</protein>
<dbReference type="PANTHER" id="PTHR45277:SF1">
    <property type="entry name" value="EXPRESSED PROTEIN"/>
    <property type="match status" value="1"/>
</dbReference>
<dbReference type="Proteomes" id="UP000298416">
    <property type="component" value="Unassembled WGS sequence"/>
</dbReference>
<comment type="caution">
    <text evidence="2">The sequence shown here is derived from an EMBL/GenBank/DDBJ whole genome shotgun (WGS) entry which is preliminary data.</text>
</comment>
<proteinExistence type="predicted"/>
<feature type="compositionally biased region" description="Low complexity" evidence="1">
    <location>
        <begin position="57"/>
        <end position="75"/>
    </location>
</feature>
<sequence>MSQRIVSSVPDWSSVRHALDLGCGAASSSTPSPSSSRNPDPPATFVGSARPAQRPKPAFSSPTTPSGPPASRASRNTSLAGELAQWPGDRGRTLRSATVTFDVVVSAAFVVTSQVVGVVWDLVHAEEYVQRLSELKMDEIRLSERVNGVYGHQSTSFPSASHLSILWGPLKLGLNGDQQPL</sequence>
<gene>
    <name evidence="2" type="ORF">SASPL_157514</name>
</gene>
<reference evidence="2" key="1">
    <citation type="submission" date="2018-01" db="EMBL/GenBank/DDBJ databases">
        <authorList>
            <person name="Mao J.F."/>
        </authorList>
    </citation>
    <scope>NUCLEOTIDE SEQUENCE</scope>
    <source>
        <strain evidence="2">Huo1</strain>
        <tissue evidence="2">Leaf</tissue>
    </source>
</reference>
<feature type="region of interest" description="Disordered" evidence="1">
    <location>
        <begin position="22"/>
        <end position="82"/>
    </location>
</feature>
<name>A0A8X8VUT8_SALSN</name>
<dbReference type="EMBL" id="PNBA02000908">
    <property type="protein sequence ID" value="KAG6382776.1"/>
    <property type="molecule type" value="Genomic_DNA"/>
</dbReference>
<keyword evidence="3" id="KW-1185">Reference proteome</keyword>
<evidence type="ECO:0000313" key="2">
    <source>
        <dbReference type="EMBL" id="KAG6382776.1"/>
    </source>
</evidence>
<accession>A0A8X8VUT8</accession>
<evidence type="ECO:0000256" key="1">
    <source>
        <dbReference type="SAM" id="MobiDB-lite"/>
    </source>
</evidence>
<reference evidence="2" key="2">
    <citation type="submission" date="2020-08" db="EMBL/GenBank/DDBJ databases">
        <title>Plant Genome Project.</title>
        <authorList>
            <person name="Zhang R.-G."/>
        </authorList>
    </citation>
    <scope>NUCLEOTIDE SEQUENCE</scope>
    <source>
        <strain evidence="2">Huo1</strain>
        <tissue evidence="2">Leaf</tissue>
    </source>
</reference>
<dbReference type="AlphaFoldDB" id="A0A8X8VUT8"/>
<organism evidence="2">
    <name type="scientific">Salvia splendens</name>
    <name type="common">Scarlet sage</name>
    <dbReference type="NCBI Taxonomy" id="180675"/>
    <lineage>
        <taxon>Eukaryota</taxon>
        <taxon>Viridiplantae</taxon>
        <taxon>Streptophyta</taxon>
        <taxon>Embryophyta</taxon>
        <taxon>Tracheophyta</taxon>
        <taxon>Spermatophyta</taxon>
        <taxon>Magnoliopsida</taxon>
        <taxon>eudicotyledons</taxon>
        <taxon>Gunneridae</taxon>
        <taxon>Pentapetalae</taxon>
        <taxon>asterids</taxon>
        <taxon>lamiids</taxon>
        <taxon>Lamiales</taxon>
        <taxon>Lamiaceae</taxon>
        <taxon>Nepetoideae</taxon>
        <taxon>Mentheae</taxon>
        <taxon>Salviinae</taxon>
        <taxon>Salvia</taxon>
        <taxon>Salvia subgen. Calosphace</taxon>
        <taxon>core Calosphace</taxon>
    </lineage>
</organism>
<evidence type="ECO:0000313" key="3">
    <source>
        <dbReference type="Proteomes" id="UP000298416"/>
    </source>
</evidence>